<keyword evidence="3" id="KW-0812">Transmembrane</keyword>
<feature type="transmembrane region" description="Helical" evidence="3">
    <location>
        <begin position="350"/>
        <end position="375"/>
    </location>
</feature>
<dbReference type="InParanoid" id="B5Y414"/>
<feature type="transmembrane region" description="Helical" evidence="3">
    <location>
        <begin position="858"/>
        <end position="884"/>
    </location>
</feature>
<keyword evidence="3" id="KW-0472">Membrane</keyword>
<feature type="transmembrane region" description="Helical" evidence="3">
    <location>
        <begin position="738"/>
        <end position="757"/>
    </location>
</feature>
<keyword evidence="3" id="KW-1133">Transmembrane helix</keyword>
<evidence type="ECO:0000256" key="2">
    <source>
        <dbReference type="SAM" id="MobiDB-lite"/>
    </source>
</evidence>
<feature type="region of interest" description="Disordered" evidence="2">
    <location>
        <begin position="1"/>
        <end position="45"/>
    </location>
</feature>
<dbReference type="Gene3D" id="1.20.1640.10">
    <property type="entry name" value="Multidrug efflux transporter AcrB transmembrane domain"/>
    <property type="match status" value="2"/>
</dbReference>
<dbReference type="eggNOG" id="KOG1934">
    <property type="taxonomic scope" value="Eukaryota"/>
</dbReference>
<accession>B5Y414</accession>
<feature type="transmembrane region" description="Helical" evidence="3">
    <location>
        <begin position="319"/>
        <end position="338"/>
    </location>
</feature>
<dbReference type="AlphaFoldDB" id="B5Y414"/>
<feature type="compositionally biased region" description="Basic and acidic residues" evidence="2">
    <location>
        <begin position="1"/>
        <end position="15"/>
    </location>
</feature>
<dbReference type="InterPro" id="IPR000731">
    <property type="entry name" value="SSD"/>
</dbReference>
<dbReference type="Proteomes" id="UP000000759">
    <property type="component" value="Chromosome 11"/>
</dbReference>
<evidence type="ECO:0000313" key="5">
    <source>
        <dbReference type="EMBL" id="ACI65230.1"/>
    </source>
</evidence>
<feature type="transmembrane region" description="Helical" evidence="3">
    <location>
        <begin position="381"/>
        <end position="401"/>
    </location>
</feature>
<dbReference type="OrthoDB" id="190529at2759"/>
<dbReference type="RefSeq" id="XP_002185760.1">
    <property type="nucleotide sequence ID" value="XM_002185724.1"/>
</dbReference>
<dbReference type="InterPro" id="IPR053958">
    <property type="entry name" value="HMGCR/SNAP/NPC1-like_SSD"/>
</dbReference>
<feature type="transmembrane region" description="Helical" evidence="3">
    <location>
        <begin position="833"/>
        <end position="852"/>
    </location>
</feature>
<evidence type="ECO:0000313" key="6">
    <source>
        <dbReference type="Proteomes" id="UP000000759"/>
    </source>
</evidence>
<dbReference type="EMBL" id="CP001141">
    <property type="protein sequence ID" value="ACI65230.1"/>
    <property type="molecule type" value="Genomic_DNA"/>
</dbReference>
<dbReference type="HOGENOM" id="CLU_002359_4_0_1"/>
<dbReference type="PANTHER" id="PTHR10796">
    <property type="entry name" value="PATCHED-RELATED"/>
    <property type="match status" value="1"/>
</dbReference>
<dbReference type="PANTHER" id="PTHR10796:SF92">
    <property type="entry name" value="PATCHED-RELATED, ISOFORM A"/>
    <property type="match status" value="1"/>
</dbReference>
<evidence type="ECO:0000259" key="4">
    <source>
        <dbReference type="PROSITE" id="PS50156"/>
    </source>
</evidence>
<organism evidence="5 6">
    <name type="scientific">Phaeodactylum tricornutum (strain CCAP 1055/1)</name>
    <dbReference type="NCBI Taxonomy" id="556484"/>
    <lineage>
        <taxon>Eukaryota</taxon>
        <taxon>Sar</taxon>
        <taxon>Stramenopiles</taxon>
        <taxon>Ochrophyta</taxon>
        <taxon>Bacillariophyta</taxon>
        <taxon>Bacillariophyceae</taxon>
        <taxon>Bacillariophycidae</taxon>
        <taxon>Naviculales</taxon>
        <taxon>Phaeodactylaceae</taxon>
        <taxon>Phaeodactylum</taxon>
    </lineage>
</organism>
<dbReference type="InterPro" id="IPR051697">
    <property type="entry name" value="Patched_domain-protein"/>
</dbReference>
<protein>
    <recommendedName>
        <fullName evidence="4">SSD domain-containing protein</fullName>
    </recommendedName>
</protein>
<name>B5Y414_PHATC</name>
<feature type="transmembrane region" description="Helical" evidence="3">
    <location>
        <begin position="529"/>
        <end position="550"/>
    </location>
</feature>
<comment type="similarity">
    <text evidence="1">Belongs to the patched family.</text>
</comment>
<dbReference type="GO" id="GO:0016020">
    <property type="term" value="C:membrane"/>
    <property type="evidence" value="ECO:0007669"/>
    <property type="project" value="TreeGrafter"/>
</dbReference>
<dbReference type="PaxDb" id="2850-Phatr46867"/>
<reference evidence="5 6" key="1">
    <citation type="journal article" date="2008" name="Nature">
        <title>The Phaeodactylum genome reveals the evolutionary history of diatom genomes.</title>
        <authorList>
            <person name="Bowler C."/>
            <person name="Allen A.E."/>
            <person name="Badger J.H."/>
            <person name="Grimwood J."/>
            <person name="Jabbari K."/>
            <person name="Kuo A."/>
            <person name="Maheswari U."/>
            <person name="Martens C."/>
            <person name="Maumus F."/>
            <person name="Otillar R.P."/>
            <person name="Rayko E."/>
            <person name="Salamov A."/>
            <person name="Vandepoele K."/>
            <person name="Beszteri B."/>
            <person name="Gruber A."/>
            <person name="Heijde M."/>
            <person name="Katinka M."/>
            <person name="Mock T."/>
            <person name="Valentin K."/>
            <person name="Verret F."/>
            <person name="Berges J.A."/>
            <person name="Brownlee C."/>
            <person name="Cadoret J.P."/>
            <person name="Chiovitti A."/>
            <person name="Choi C.J."/>
            <person name="Coesel S."/>
            <person name="De Martino A."/>
            <person name="Detter J.C."/>
            <person name="Durkin C."/>
            <person name="Falciatore A."/>
            <person name="Fournet J."/>
            <person name="Haruta M."/>
            <person name="Huysman M.J."/>
            <person name="Jenkins B.D."/>
            <person name="Jiroutova K."/>
            <person name="Jorgensen R.E."/>
            <person name="Joubert Y."/>
            <person name="Kaplan A."/>
            <person name="Kroger N."/>
            <person name="Kroth P.G."/>
            <person name="La Roche J."/>
            <person name="Lindquist E."/>
            <person name="Lommer M."/>
            <person name="Martin-Jezequel V."/>
            <person name="Lopez P.J."/>
            <person name="Lucas S."/>
            <person name="Mangogna M."/>
            <person name="McGinnis K."/>
            <person name="Medlin L.K."/>
            <person name="Montsant A."/>
            <person name="Oudot-Le Secq M.P."/>
            <person name="Napoli C."/>
            <person name="Obornik M."/>
            <person name="Parker M.S."/>
            <person name="Petit J.L."/>
            <person name="Porcel B.M."/>
            <person name="Poulsen N."/>
            <person name="Robison M."/>
            <person name="Rychlewski L."/>
            <person name="Rynearson T.A."/>
            <person name="Schmutz J."/>
            <person name="Shapiro H."/>
            <person name="Siaut M."/>
            <person name="Stanley M."/>
            <person name="Sussman M.R."/>
            <person name="Taylor A.R."/>
            <person name="Vardi A."/>
            <person name="von Dassow P."/>
            <person name="Vyverman W."/>
            <person name="Willis A."/>
            <person name="Wyrwicz L.S."/>
            <person name="Rokhsar D.S."/>
            <person name="Weissenbach J."/>
            <person name="Armbrust E.V."/>
            <person name="Green B.R."/>
            <person name="Van de Peer Y."/>
            <person name="Grigoriev I.V."/>
        </authorList>
    </citation>
    <scope>NUCLEOTIDE SEQUENCE [LARGE SCALE GENOMIC DNA]</scope>
    <source>
        <strain evidence="5 6">CCAP 1055/1</strain>
    </source>
</reference>
<evidence type="ECO:0000256" key="1">
    <source>
        <dbReference type="ARBA" id="ARBA00005585"/>
    </source>
</evidence>
<dbReference type="GeneID" id="7204717"/>
<gene>
    <name evidence="5" type="ORF">PHATR_46867</name>
</gene>
<proteinExistence type="inferred from homology"/>
<feature type="transmembrane region" description="Helical" evidence="3">
    <location>
        <begin position="446"/>
        <end position="475"/>
    </location>
</feature>
<sequence length="918" mass="101307">MALDERSDPGLHDDGNLEENVGEFNEAEPTSYSTKPRPTASNPIEEATGFSAKWTRTINTIHIPVIRALLWTSNKSATNPRRTVSLVTFVSVALIVIGIFTNFSVDVDEDVLWTPKGARPVQHSDWIDDRSGFPTTPRTFIMFFHADTADVLGQAQVSRVFQALDAVRTLPEYDSICAKSSSTSQLNEIGEVTCPISGITAFWNDTASIFESQVSSDADVIEQLSATVYPDGTPVSADDIFGKRNRDANTGLLTKAQAYTVLIDFPDIDEAEDFEEPALDAVLALQEQWEAQSDTNFRLEVQAVRSFSDEFTRAIVADIPLVPIVFVIMSIFTCAVFFKRDKVRSRSLLGFSAVISVLLSIMSGYGLMFVSGVPFTSMTQILPFIIFGIGLDDAFIISGSYERTDPAKSAVERIHDTVEDVGASITLTTVSSTLAFGLGATSDVPAVFWLCYYAFPTIILVFLYQITFFVACIVLDEKRVQDNRRDCCVCLVVDASDESEPQALSNGRGPTPSVIDYYMGLYAKQILRPVVQIPVVICFCALLGVCAYSATLLTQEFKFTDVLPDGSYVADFQTAFDENTVRSAVAPYAYFRFVDQSDGDIQRQMEAYVDELVTIEAIEEDPEFFWLRDFKEFVNVSGSQNLEFNSQIAAFLSNPVYGDLYNDHVVRDDAGTIVTSRVRLLMDNVDVENVNEQVDALEDQSSVSGGQNINQGRGEWAFFTYDGIYNIWEFYAASVNEVIFTTVLGVASVTGITLIFVPHWSAAFFVLPLICILYVDLLGAMQWAGVHINAVSYINLVMSIGLMVDFLLHVLLRYYESPGNRKEKTLHTLETMGASVLVGGISTFLGTLPLAFSSSTIFYTVFVAFIGLVTLGCGHGLILLPIILSNFGPEDQIEPSKVSKTLEHCETEISQSQRIPES</sequence>
<dbReference type="PROSITE" id="PS50156">
    <property type="entry name" value="SSD"/>
    <property type="match status" value="1"/>
</dbReference>
<feature type="transmembrane region" description="Helical" evidence="3">
    <location>
        <begin position="764"/>
        <end position="784"/>
    </location>
</feature>
<reference evidence="6" key="2">
    <citation type="submission" date="2008-08" db="EMBL/GenBank/DDBJ databases">
        <authorList>
            <consortium name="Diatom Consortium"/>
            <person name="Grigoriev I."/>
            <person name="Grimwood J."/>
            <person name="Kuo A."/>
            <person name="Otillar R.P."/>
            <person name="Salamov A."/>
            <person name="Detter J.C."/>
            <person name="Lindquist E."/>
            <person name="Shapiro H."/>
            <person name="Lucas S."/>
            <person name="Glavina del Rio T."/>
            <person name="Pitluck S."/>
            <person name="Rokhsar D."/>
            <person name="Bowler C."/>
        </authorList>
    </citation>
    <scope>GENOME REANNOTATION</scope>
    <source>
        <strain evidence="6">CCAP 1055/1</strain>
    </source>
</reference>
<feature type="transmembrane region" description="Helical" evidence="3">
    <location>
        <begin position="790"/>
        <end position="812"/>
    </location>
</feature>
<evidence type="ECO:0000256" key="3">
    <source>
        <dbReference type="SAM" id="Phobius"/>
    </source>
</evidence>
<feature type="domain" description="SSD" evidence="4">
    <location>
        <begin position="318"/>
        <end position="475"/>
    </location>
</feature>
<dbReference type="SUPFAM" id="SSF82866">
    <property type="entry name" value="Multidrug efflux transporter AcrB transmembrane domain"/>
    <property type="match status" value="2"/>
</dbReference>
<feature type="transmembrane region" description="Helical" evidence="3">
    <location>
        <begin position="421"/>
        <end position="440"/>
    </location>
</feature>
<feature type="compositionally biased region" description="Polar residues" evidence="2">
    <location>
        <begin position="28"/>
        <end position="42"/>
    </location>
</feature>
<feature type="transmembrane region" description="Helical" evidence="3">
    <location>
        <begin position="84"/>
        <end position="105"/>
    </location>
</feature>
<keyword evidence="6" id="KW-1185">Reference proteome</keyword>
<dbReference type="Pfam" id="PF12349">
    <property type="entry name" value="Sterol-sensing"/>
    <property type="match status" value="1"/>
</dbReference>
<dbReference type="KEGG" id="pti:PHATR_46867"/>